<keyword evidence="4" id="KW-1185">Reference proteome</keyword>
<evidence type="ECO:0000313" key="3">
    <source>
        <dbReference type="Proteomes" id="UP000191025"/>
    </source>
</evidence>
<name>A0A1V4H3U4_MORLA</name>
<evidence type="ECO:0000313" key="2">
    <source>
        <dbReference type="EMBL" id="STZ00982.1"/>
    </source>
</evidence>
<dbReference type="Proteomes" id="UP000191025">
    <property type="component" value="Unassembled WGS sequence"/>
</dbReference>
<reference evidence="1" key="2">
    <citation type="submission" date="2017-03" db="EMBL/GenBank/DDBJ databases">
        <authorList>
            <person name="Afonso C.L."/>
            <person name="Miller P.J."/>
            <person name="Scott M.A."/>
            <person name="Spackman E."/>
            <person name="Goraichik I."/>
            <person name="Dimitrov K.M."/>
            <person name="Suarez D.L."/>
            <person name="Swayne D.E."/>
        </authorList>
    </citation>
    <scope>NUCLEOTIDE SEQUENCE</scope>
    <source>
        <strain evidence="1">CCUG 4441</strain>
    </source>
</reference>
<dbReference type="GeneID" id="302270910"/>
<dbReference type="RefSeq" id="WP_062498805.1">
    <property type="nucleotide sequence ID" value="NZ_MXAN01000005.1"/>
</dbReference>
<evidence type="ECO:0008006" key="5">
    <source>
        <dbReference type="Google" id="ProtNLM"/>
    </source>
</evidence>
<evidence type="ECO:0000313" key="1">
    <source>
        <dbReference type="EMBL" id="OPH39231.1"/>
    </source>
</evidence>
<dbReference type="AlphaFoldDB" id="A0A1V4H3U4"/>
<gene>
    <name evidence="1" type="ORF">B5J94_01085</name>
    <name evidence="2" type="ORF">NCTC7911_02395</name>
</gene>
<sequence length="255" mass="29399">MTLKDQLAKRYFDILNQDRYQPLIQQIAQDECNTNQKPTPKHRLCNIFLGSVPENYENAQHKILIVGRETRGWRGGMTVPHYDMDNVIKSMNHGQTFFEKQISIPQKDGRFLGFAKKVADRAGADGLLWANMFAVSDNLSTPDNHQLFDDIKQLSKELLLAQIELLRPDFILLVNGHRKSVQKARHEYFKELTWAKVGHGNLHKRYLEQCFLNLDIKNTDGSPYQPICYRTHHPSTRSPQGKKGLAQLLEHLPKG</sequence>
<proteinExistence type="predicted"/>
<organism evidence="1 3">
    <name type="scientific">Moraxella lacunata</name>
    <dbReference type="NCBI Taxonomy" id="477"/>
    <lineage>
        <taxon>Bacteria</taxon>
        <taxon>Pseudomonadati</taxon>
        <taxon>Pseudomonadota</taxon>
        <taxon>Gammaproteobacteria</taxon>
        <taxon>Moraxellales</taxon>
        <taxon>Moraxellaceae</taxon>
        <taxon>Moraxella</taxon>
    </lineage>
</organism>
<dbReference type="Proteomes" id="UP000254107">
    <property type="component" value="Unassembled WGS sequence"/>
</dbReference>
<reference evidence="2 4" key="3">
    <citation type="submission" date="2018-06" db="EMBL/GenBank/DDBJ databases">
        <authorList>
            <consortium name="Pathogen Informatics"/>
            <person name="Doyle S."/>
        </authorList>
    </citation>
    <scope>NUCLEOTIDE SEQUENCE [LARGE SCALE GENOMIC DNA]</scope>
    <source>
        <strain evidence="2 4">NCTC7911</strain>
    </source>
</reference>
<accession>A0A1V4H3U4</accession>
<evidence type="ECO:0000313" key="4">
    <source>
        <dbReference type="Proteomes" id="UP000254107"/>
    </source>
</evidence>
<dbReference type="EMBL" id="UGQC01000001">
    <property type="protein sequence ID" value="STZ00982.1"/>
    <property type="molecule type" value="Genomic_DNA"/>
</dbReference>
<dbReference type="EMBL" id="MXAN01000005">
    <property type="protein sequence ID" value="OPH39231.1"/>
    <property type="molecule type" value="Genomic_DNA"/>
</dbReference>
<protein>
    <recommendedName>
        <fullName evidence="5">Uracil DNA glycosylase superfamily</fullName>
    </recommendedName>
</protein>
<reference evidence="3" key="1">
    <citation type="submission" date="2017-03" db="EMBL/GenBank/DDBJ databases">
        <title>Draft genome sequence of Moraxella equi CCUG 4950T type strain.</title>
        <authorList>
            <person name="Salva-Serra F."/>
            <person name="Engstrom-Jakobsson H."/>
            <person name="Thorell K."/>
            <person name="Jaen-Luchoro D."/>
            <person name="Gonzales-Siles L."/>
            <person name="Karlsson R."/>
            <person name="Yazdan S."/>
            <person name="Boulund F."/>
            <person name="Johnning A."/>
            <person name="Engstrand L."/>
            <person name="Kristiansson E."/>
            <person name="Moore E."/>
        </authorList>
    </citation>
    <scope>NUCLEOTIDE SEQUENCE [LARGE SCALE GENOMIC DNA]</scope>
    <source>
        <strain evidence="3">CCUG 4441</strain>
    </source>
</reference>